<dbReference type="InterPro" id="IPR052379">
    <property type="entry name" value="Type_VII_TA_RNase"/>
</dbReference>
<dbReference type="PANTHER" id="PTHR33397">
    <property type="entry name" value="UPF0331 PROTEIN YUTE"/>
    <property type="match status" value="1"/>
</dbReference>
<protein>
    <submittedName>
        <fullName evidence="5">Uncharacterized conserved protein</fullName>
    </submittedName>
</protein>
<sequence>MVLVPEDRERLIRYADFMKSELSDFQKFSKIDWKTYNGDRDTRRNLERWIENIVTCSIDIAKVILASEDRRNPTSYKEILKELGASPHFDEVFGENISRWAVLRNILAHEYLDIRWTTIKEQHCPVRNLRKTKDNKFF</sequence>
<name>A0ABQ0K0I2_9BACT</name>
<evidence type="ECO:0000256" key="4">
    <source>
        <dbReference type="ARBA" id="ARBA00024207"/>
    </source>
</evidence>
<dbReference type="RefSeq" id="WP_052564259.1">
    <property type="nucleotide sequence ID" value="NZ_BAFN01000001.1"/>
</dbReference>
<keyword evidence="3" id="KW-0378">Hydrolase</keyword>
<evidence type="ECO:0000256" key="2">
    <source>
        <dbReference type="ARBA" id="ARBA00022722"/>
    </source>
</evidence>
<evidence type="ECO:0000313" key="6">
    <source>
        <dbReference type="Proteomes" id="UP000032309"/>
    </source>
</evidence>
<evidence type="ECO:0000256" key="1">
    <source>
        <dbReference type="ARBA" id="ARBA00022649"/>
    </source>
</evidence>
<keyword evidence="2" id="KW-0540">Nuclease</keyword>
<evidence type="ECO:0000256" key="3">
    <source>
        <dbReference type="ARBA" id="ARBA00022801"/>
    </source>
</evidence>
<reference evidence="6" key="1">
    <citation type="journal article" date="2015" name="Genome Announc.">
        <title>Draft Genome Sequence of an Anaerobic Ammonium-Oxidizing Bacterium, "Candidatus Brocadia sinica".</title>
        <authorList>
            <person name="Oshiki M."/>
            <person name="Shinyako-Hata K."/>
            <person name="Satoh H."/>
            <person name="Okabe S."/>
        </authorList>
    </citation>
    <scope>NUCLEOTIDE SEQUENCE [LARGE SCALE GENOMIC DNA]</scope>
    <source>
        <strain evidence="6">JPN1</strain>
    </source>
</reference>
<proteinExistence type="inferred from homology"/>
<keyword evidence="6" id="KW-1185">Reference proteome</keyword>
<comment type="similarity">
    <text evidence="4">Belongs to the HepT RNase toxin family.</text>
</comment>
<dbReference type="Pfam" id="PF01934">
    <property type="entry name" value="HepT-like"/>
    <property type="match status" value="1"/>
</dbReference>
<gene>
    <name evidence="5" type="ORF">BROSI_A2751</name>
</gene>
<evidence type="ECO:0000313" key="5">
    <source>
        <dbReference type="EMBL" id="GAN34215.1"/>
    </source>
</evidence>
<dbReference type="PANTHER" id="PTHR33397:SF5">
    <property type="entry name" value="RNASE YUTE-RELATED"/>
    <property type="match status" value="1"/>
</dbReference>
<dbReference type="InterPro" id="IPR037038">
    <property type="entry name" value="HepT-like_sf"/>
</dbReference>
<dbReference type="Gene3D" id="1.20.120.580">
    <property type="entry name" value="bsu32300-like"/>
    <property type="match status" value="1"/>
</dbReference>
<organism evidence="5 6">
    <name type="scientific">Candidatus Brocadia sinica JPN1</name>
    <dbReference type="NCBI Taxonomy" id="1197129"/>
    <lineage>
        <taxon>Bacteria</taxon>
        <taxon>Pseudomonadati</taxon>
        <taxon>Planctomycetota</taxon>
        <taxon>Candidatus Brocadiia</taxon>
        <taxon>Candidatus Brocadiales</taxon>
        <taxon>Candidatus Brocadiaceae</taxon>
        <taxon>Candidatus Brocadia</taxon>
    </lineage>
</organism>
<keyword evidence="1" id="KW-1277">Toxin-antitoxin system</keyword>
<dbReference type="EMBL" id="BAFN01000001">
    <property type="protein sequence ID" value="GAN34215.1"/>
    <property type="molecule type" value="Genomic_DNA"/>
</dbReference>
<accession>A0ABQ0K0I2</accession>
<dbReference type="InterPro" id="IPR008201">
    <property type="entry name" value="HepT-like"/>
</dbReference>
<dbReference type="NCBIfam" id="NF047751">
    <property type="entry name" value="HepT_toxin"/>
    <property type="match status" value="1"/>
</dbReference>
<comment type="caution">
    <text evidence="5">The sequence shown here is derived from an EMBL/GenBank/DDBJ whole genome shotgun (WGS) entry which is preliminary data.</text>
</comment>
<dbReference type="Proteomes" id="UP000032309">
    <property type="component" value="Unassembled WGS sequence"/>
</dbReference>